<evidence type="ECO:0000256" key="3">
    <source>
        <dbReference type="ARBA" id="ARBA00023274"/>
    </source>
</evidence>
<dbReference type="GO" id="GO:0005840">
    <property type="term" value="C:ribosome"/>
    <property type="evidence" value="ECO:0007669"/>
    <property type="project" value="UniProtKB-KW"/>
</dbReference>
<proteinExistence type="inferred from homology"/>
<dbReference type="GO" id="GO:0003735">
    <property type="term" value="F:structural constituent of ribosome"/>
    <property type="evidence" value="ECO:0007669"/>
    <property type="project" value="TreeGrafter"/>
</dbReference>
<organism evidence="5 6">
    <name type="scientific">Leucothrix pacifica</name>
    <dbReference type="NCBI Taxonomy" id="1247513"/>
    <lineage>
        <taxon>Bacteria</taxon>
        <taxon>Pseudomonadati</taxon>
        <taxon>Pseudomonadota</taxon>
        <taxon>Gammaproteobacteria</taxon>
        <taxon>Thiotrichales</taxon>
        <taxon>Thiotrichaceae</taxon>
        <taxon>Leucothrix</taxon>
    </lineage>
</organism>
<feature type="domain" description="S1 motif" evidence="4">
    <location>
        <begin position="7"/>
        <end position="76"/>
    </location>
</feature>
<sequence>MSDLVVGSVVPALVESIVSYGVVVKVGKERGLIQVPELSWDAWGLQDRIETICKVGDTIDVKILAKTDDQFSGSIKAITPELDPWSKYNRPAVGQKFKVRVVLLTDYGYLVKLPNFVITALLYDQCTEKLEIGQTIDVEISSVKYDEKIISLKAIKR</sequence>
<protein>
    <recommendedName>
        <fullName evidence="4">S1 motif domain-containing protein</fullName>
    </recommendedName>
</protein>
<keyword evidence="6" id="KW-1185">Reference proteome</keyword>
<comment type="similarity">
    <text evidence="1">Belongs to the bacterial ribosomal protein bS1 family.</text>
</comment>
<dbReference type="RefSeq" id="WP_109839060.1">
    <property type="nucleotide sequence ID" value="NZ_QGKM01000067.1"/>
</dbReference>
<evidence type="ECO:0000259" key="4">
    <source>
        <dbReference type="PROSITE" id="PS50126"/>
    </source>
</evidence>
<dbReference type="PANTHER" id="PTHR10724">
    <property type="entry name" value="30S RIBOSOMAL PROTEIN S1"/>
    <property type="match status" value="1"/>
</dbReference>
<reference evidence="5 6" key="1">
    <citation type="submission" date="2018-05" db="EMBL/GenBank/DDBJ databases">
        <title>Leucothrix arctica sp. nov., isolated from Arctic seawater.</title>
        <authorList>
            <person name="Choi A."/>
            <person name="Baek K."/>
        </authorList>
    </citation>
    <scope>NUCLEOTIDE SEQUENCE [LARGE SCALE GENOMIC DNA]</scope>
    <source>
        <strain evidence="5 6">JCM 18388</strain>
    </source>
</reference>
<dbReference type="EMBL" id="QGKM01000067">
    <property type="protein sequence ID" value="PWQ93242.1"/>
    <property type="molecule type" value="Genomic_DNA"/>
</dbReference>
<dbReference type="GO" id="GO:0003729">
    <property type="term" value="F:mRNA binding"/>
    <property type="evidence" value="ECO:0007669"/>
    <property type="project" value="TreeGrafter"/>
</dbReference>
<dbReference type="InterPro" id="IPR012340">
    <property type="entry name" value="NA-bd_OB-fold"/>
</dbReference>
<dbReference type="Proteomes" id="UP000245539">
    <property type="component" value="Unassembled WGS sequence"/>
</dbReference>
<dbReference type="GO" id="GO:1990904">
    <property type="term" value="C:ribonucleoprotein complex"/>
    <property type="evidence" value="ECO:0007669"/>
    <property type="project" value="UniProtKB-KW"/>
</dbReference>
<dbReference type="InterPro" id="IPR003029">
    <property type="entry name" value="S1_domain"/>
</dbReference>
<keyword evidence="3" id="KW-0687">Ribonucleoprotein</keyword>
<dbReference type="SUPFAM" id="SSF50249">
    <property type="entry name" value="Nucleic acid-binding proteins"/>
    <property type="match status" value="2"/>
</dbReference>
<dbReference type="AlphaFoldDB" id="A0A317CAY2"/>
<evidence type="ECO:0000313" key="6">
    <source>
        <dbReference type="Proteomes" id="UP000245539"/>
    </source>
</evidence>
<gene>
    <name evidence="5" type="ORF">DKW60_18030</name>
</gene>
<dbReference type="SMART" id="SM00316">
    <property type="entry name" value="S1"/>
    <property type="match status" value="2"/>
</dbReference>
<comment type="caution">
    <text evidence="5">The sequence shown here is derived from an EMBL/GenBank/DDBJ whole genome shotgun (WGS) entry which is preliminary data.</text>
</comment>
<evidence type="ECO:0000256" key="2">
    <source>
        <dbReference type="ARBA" id="ARBA00022980"/>
    </source>
</evidence>
<evidence type="ECO:0000313" key="5">
    <source>
        <dbReference type="EMBL" id="PWQ93242.1"/>
    </source>
</evidence>
<accession>A0A317CAY2</accession>
<dbReference type="GO" id="GO:0006412">
    <property type="term" value="P:translation"/>
    <property type="evidence" value="ECO:0007669"/>
    <property type="project" value="TreeGrafter"/>
</dbReference>
<dbReference type="OrthoDB" id="7066460at2"/>
<dbReference type="Pfam" id="PF00575">
    <property type="entry name" value="S1"/>
    <property type="match status" value="1"/>
</dbReference>
<dbReference type="Gene3D" id="2.40.50.140">
    <property type="entry name" value="Nucleic acid-binding proteins"/>
    <property type="match status" value="2"/>
</dbReference>
<dbReference type="PANTHER" id="PTHR10724:SF7">
    <property type="entry name" value="SMALL RIBOSOMAL SUBUNIT PROTEIN BS1C"/>
    <property type="match status" value="1"/>
</dbReference>
<name>A0A317CAY2_9GAMM</name>
<dbReference type="PROSITE" id="PS50126">
    <property type="entry name" value="S1"/>
    <property type="match status" value="1"/>
</dbReference>
<dbReference type="InterPro" id="IPR050437">
    <property type="entry name" value="Ribos_protein_bS1-like"/>
</dbReference>
<keyword evidence="2" id="KW-0689">Ribosomal protein</keyword>
<evidence type="ECO:0000256" key="1">
    <source>
        <dbReference type="ARBA" id="ARBA00006767"/>
    </source>
</evidence>